<evidence type="ECO:0000256" key="13">
    <source>
        <dbReference type="SAM" id="MobiDB-lite"/>
    </source>
</evidence>
<dbReference type="FunFam" id="3.30.300.10:FF:000001">
    <property type="entry name" value="S-adenosylmethionine synthase"/>
    <property type="match status" value="1"/>
</dbReference>
<comment type="similarity">
    <text evidence="2 12">Belongs to the AdoMet synthase family.</text>
</comment>
<proteinExistence type="inferred from homology"/>
<dbReference type="AlphaFoldDB" id="A0A1W0W9D3"/>
<feature type="region of interest" description="Disordered" evidence="13">
    <location>
        <begin position="405"/>
        <end position="444"/>
    </location>
</feature>
<dbReference type="UniPathway" id="UPA00315">
    <property type="reaction ID" value="UER00080"/>
</dbReference>
<dbReference type="InterPro" id="IPR022630">
    <property type="entry name" value="S-AdoMet_synt_C"/>
</dbReference>
<comment type="cofactor">
    <cofactor evidence="11">
        <name>Mg(2+)</name>
        <dbReference type="ChEBI" id="CHEBI:18420"/>
    </cofactor>
    <text evidence="11">Binds 2 magnesium ions per subunit. The magnesium ions interact primarily with the substrate.</text>
</comment>
<dbReference type="HAMAP" id="MF_00086">
    <property type="entry name" value="S_AdoMet_synth1"/>
    <property type="match status" value="1"/>
</dbReference>
<dbReference type="InterPro" id="IPR022628">
    <property type="entry name" value="S-AdoMet_synt_N"/>
</dbReference>
<dbReference type="Pfam" id="PF02773">
    <property type="entry name" value="S-AdoMet_synt_C"/>
    <property type="match status" value="1"/>
</dbReference>
<evidence type="ECO:0000259" key="14">
    <source>
        <dbReference type="Pfam" id="PF00438"/>
    </source>
</evidence>
<evidence type="ECO:0000313" key="18">
    <source>
        <dbReference type="Proteomes" id="UP000192578"/>
    </source>
</evidence>
<evidence type="ECO:0000256" key="6">
    <source>
        <dbReference type="ARBA" id="ARBA00022741"/>
    </source>
</evidence>
<dbReference type="Pfam" id="PF00438">
    <property type="entry name" value="S-AdoMet_synt_N"/>
    <property type="match status" value="1"/>
</dbReference>
<comment type="caution">
    <text evidence="17">The sequence shown here is derived from an EMBL/GenBank/DDBJ whole genome shotgun (WGS) entry which is preliminary data.</text>
</comment>
<comment type="catalytic activity">
    <reaction evidence="10 11">
        <text>L-methionine + ATP + H2O = S-adenosyl-L-methionine + phosphate + diphosphate</text>
        <dbReference type="Rhea" id="RHEA:21080"/>
        <dbReference type="ChEBI" id="CHEBI:15377"/>
        <dbReference type="ChEBI" id="CHEBI:30616"/>
        <dbReference type="ChEBI" id="CHEBI:33019"/>
        <dbReference type="ChEBI" id="CHEBI:43474"/>
        <dbReference type="ChEBI" id="CHEBI:57844"/>
        <dbReference type="ChEBI" id="CHEBI:59789"/>
        <dbReference type="EC" id="2.5.1.6"/>
    </reaction>
</comment>
<evidence type="ECO:0000256" key="9">
    <source>
        <dbReference type="ARBA" id="ARBA00022958"/>
    </source>
</evidence>
<name>A0A1W0W9D3_HYPEX</name>
<evidence type="ECO:0000256" key="11">
    <source>
        <dbReference type="RuleBase" id="RU000541"/>
    </source>
</evidence>
<keyword evidence="18" id="KW-1185">Reference proteome</keyword>
<evidence type="ECO:0000256" key="1">
    <source>
        <dbReference type="ARBA" id="ARBA00005224"/>
    </source>
</evidence>
<evidence type="ECO:0000256" key="8">
    <source>
        <dbReference type="ARBA" id="ARBA00022842"/>
    </source>
</evidence>
<dbReference type="PROSITE" id="PS00376">
    <property type="entry name" value="ADOMET_SYNTHASE_1"/>
    <property type="match status" value="1"/>
</dbReference>
<sequence length="842" mass="92783">MPAGDSNMLKKGNQTHGHAAAVKDNYESGTFTSGTLRIKASSHSDAFLFTSESVGRPLVCRHLPLRTEHGFPSAVHFVIAIAGAALWHADKDAVSYRKMASMLLVAAPGLRDIRLIGTDSDQHILCQIHLTDNLIHQIKKCQIREHQSVILEAVFGRRIGCDSKWTRCLIDFSGDALGRLVECWKSFGAGGENFAQYFVKLKAPLLEIHYSDKSKLAREAAVKRIHTQPYQHLPSEQEVEEINKICRLKRDPQGAILAEIEGLSQEIVADYYDTATDEILAATDPDGIPNDIEKATFSAGKVFNLMNINNWRIGVHLQVNTNASTGRLSCDKKSFFRRQWHMPRDKSTFRQEEREKVCLQLRFQPIHATLDTFVDAARLLPDTTFSSPRRVGLSFQKSKVQPCTAALDPSFRPTPSGKMPAGDSNEVKNGGQTNGHAAAAGDDYESGTFTSGSLRVKAPSHPDAFLFTSESVGAGHPDKMCDQISDAVLDAHIAQDPNAKVACESVTKTGMVLVCGEITSNAVVDYQKVIRDTVREIGYDSSEKGFDGTTCNILIALEQQAPEIGAGVHLGRNELDVGAGDQGIMFGYATDETEEAMPLTLHLSHRMCERYSDLMKNGTFPWARPDCKSQVTAEYIYDSGACVPQRVHTVVFSGQHSPKVTLAEFRREVLEKVIKHVIPEHLLDNETVYHINPCGTFIMGGPFNDAGLTGRKIIVDTYGGWGAHGGGAFSGKDPTKVDRSAAYAARWVAKSLVKAGLARRVLVQVSYAIGIAAPLSVSIFHYGSSKYTERELLEIVQKNFDLRPGVIMRELSLKRPIYKETASYGHFGRKQFPWEVPKKIVL</sequence>
<dbReference type="Pfam" id="PF02772">
    <property type="entry name" value="S-AdoMet_synt_M"/>
    <property type="match status" value="1"/>
</dbReference>
<feature type="domain" description="S-adenosylmethionine synthetase central" evidence="15">
    <location>
        <begin position="577"/>
        <end position="697"/>
    </location>
</feature>
<evidence type="ECO:0000313" key="17">
    <source>
        <dbReference type="EMBL" id="OQV11805.1"/>
    </source>
</evidence>
<evidence type="ECO:0000256" key="10">
    <source>
        <dbReference type="ARBA" id="ARBA00048344"/>
    </source>
</evidence>
<dbReference type="OrthoDB" id="5852090at2759"/>
<protein>
    <recommendedName>
        <fullName evidence="11">S-adenosylmethionine synthase</fullName>
        <ecNumber evidence="11">2.5.1.6</ecNumber>
    </recommendedName>
</protein>
<dbReference type="GO" id="GO:0046872">
    <property type="term" value="F:metal ion binding"/>
    <property type="evidence" value="ECO:0007669"/>
    <property type="project" value="UniProtKB-KW"/>
</dbReference>
<comment type="cofactor">
    <cofactor evidence="11">
        <name>K(+)</name>
        <dbReference type="ChEBI" id="CHEBI:29103"/>
    </cofactor>
    <text evidence="11">Binds 1 potassium ion per subunit. The potassium ion interacts primarily with the substrate.</text>
</comment>
<dbReference type="FunFam" id="3.30.300.10:FF:000003">
    <property type="entry name" value="S-adenosylmethionine synthase"/>
    <property type="match status" value="1"/>
</dbReference>
<keyword evidence="8 11" id="KW-0460">Magnesium</keyword>
<dbReference type="FunFam" id="3.30.300.10:FF:000004">
    <property type="entry name" value="S-adenosylmethionine synthase"/>
    <property type="match status" value="1"/>
</dbReference>
<accession>A0A1W0W9D3</accession>
<keyword evidence="6 11" id="KW-0547">Nucleotide-binding</keyword>
<dbReference type="GO" id="GO:0006556">
    <property type="term" value="P:S-adenosylmethionine biosynthetic process"/>
    <property type="evidence" value="ECO:0007669"/>
    <property type="project" value="UniProtKB-UniPathway"/>
</dbReference>
<dbReference type="InterPro" id="IPR022631">
    <property type="entry name" value="ADOMET_SYNTHASE_CS"/>
</dbReference>
<dbReference type="Proteomes" id="UP000192578">
    <property type="component" value="Unassembled WGS sequence"/>
</dbReference>
<dbReference type="EMBL" id="MTYJ01000161">
    <property type="protein sequence ID" value="OQV11805.1"/>
    <property type="molecule type" value="Genomic_DNA"/>
</dbReference>
<dbReference type="EC" id="2.5.1.6" evidence="11"/>
<comment type="pathway">
    <text evidence="1 11">Amino-acid biosynthesis; S-adenosyl-L-methionine biosynthesis; S-adenosyl-L-methionine from L-methionine: step 1/1.</text>
</comment>
<dbReference type="GO" id="GO:0004478">
    <property type="term" value="F:methionine adenosyltransferase activity"/>
    <property type="evidence" value="ECO:0007669"/>
    <property type="project" value="UniProtKB-EC"/>
</dbReference>
<feature type="domain" description="S-adenosylmethionine synthetase N-terminal" evidence="14">
    <location>
        <begin position="465"/>
        <end position="562"/>
    </location>
</feature>
<organism evidence="17 18">
    <name type="scientific">Hypsibius exemplaris</name>
    <name type="common">Freshwater tardigrade</name>
    <dbReference type="NCBI Taxonomy" id="2072580"/>
    <lineage>
        <taxon>Eukaryota</taxon>
        <taxon>Metazoa</taxon>
        <taxon>Ecdysozoa</taxon>
        <taxon>Tardigrada</taxon>
        <taxon>Eutardigrada</taxon>
        <taxon>Parachela</taxon>
        <taxon>Hypsibioidea</taxon>
        <taxon>Hypsibiidae</taxon>
        <taxon>Hypsibius</taxon>
    </lineage>
</organism>
<evidence type="ECO:0000256" key="5">
    <source>
        <dbReference type="ARBA" id="ARBA00022723"/>
    </source>
</evidence>
<gene>
    <name evidence="17" type="ORF">BV898_13930</name>
</gene>
<dbReference type="GO" id="GO:0006730">
    <property type="term" value="P:one-carbon metabolic process"/>
    <property type="evidence" value="ECO:0007669"/>
    <property type="project" value="UniProtKB-KW"/>
</dbReference>
<dbReference type="InterPro" id="IPR022636">
    <property type="entry name" value="S-AdoMet_synthetase_sfam"/>
</dbReference>
<dbReference type="Gene3D" id="3.30.300.10">
    <property type="match status" value="3"/>
</dbReference>
<comment type="function">
    <text evidence="11">Catalyzes the formation of S-adenosylmethionine from methionine and ATP.</text>
</comment>
<feature type="domain" description="S-adenosylmethionine synthetase C-terminal" evidence="16">
    <location>
        <begin position="699"/>
        <end position="835"/>
    </location>
</feature>
<dbReference type="GO" id="GO:0005524">
    <property type="term" value="F:ATP binding"/>
    <property type="evidence" value="ECO:0007669"/>
    <property type="project" value="UniProtKB-KW"/>
</dbReference>
<dbReference type="InterPro" id="IPR022629">
    <property type="entry name" value="S-AdoMet_synt_central"/>
</dbReference>
<evidence type="ECO:0000259" key="16">
    <source>
        <dbReference type="Pfam" id="PF02773"/>
    </source>
</evidence>
<dbReference type="InterPro" id="IPR002133">
    <property type="entry name" value="S-AdoMet_synthetase"/>
</dbReference>
<keyword evidence="5 11" id="KW-0479">Metal-binding</keyword>
<dbReference type="NCBIfam" id="TIGR01034">
    <property type="entry name" value="metK"/>
    <property type="match status" value="1"/>
</dbReference>
<dbReference type="PANTHER" id="PTHR11964">
    <property type="entry name" value="S-ADENOSYLMETHIONINE SYNTHETASE"/>
    <property type="match status" value="1"/>
</dbReference>
<dbReference type="CDD" id="cd18079">
    <property type="entry name" value="S-AdoMet_synt"/>
    <property type="match status" value="1"/>
</dbReference>
<evidence type="ECO:0000256" key="12">
    <source>
        <dbReference type="RuleBase" id="RU004462"/>
    </source>
</evidence>
<evidence type="ECO:0000256" key="7">
    <source>
        <dbReference type="ARBA" id="ARBA00022840"/>
    </source>
</evidence>
<reference evidence="18" key="1">
    <citation type="submission" date="2017-01" db="EMBL/GenBank/DDBJ databases">
        <title>Comparative genomics of anhydrobiosis in the tardigrade Hypsibius dujardini.</title>
        <authorList>
            <person name="Yoshida Y."/>
            <person name="Koutsovoulos G."/>
            <person name="Laetsch D."/>
            <person name="Stevens L."/>
            <person name="Kumar S."/>
            <person name="Horikawa D."/>
            <person name="Ishino K."/>
            <person name="Komine S."/>
            <person name="Tomita M."/>
            <person name="Blaxter M."/>
            <person name="Arakawa K."/>
        </authorList>
    </citation>
    <scope>NUCLEOTIDE SEQUENCE [LARGE SCALE GENOMIC DNA]</scope>
    <source>
        <strain evidence="18">Z151</strain>
    </source>
</reference>
<keyword evidence="9 11" id="KW-0630">Potassium</keyword>
<evidence type="ECO:0000256" key="3">
    <source>
        <dbReference type="ARBA" id="ARBA00022563"/>
    </source>
</evidence>
<keyword evidence="4 11" id="KW-0808">Transferase</keyword>
<evidence type="ECO:0000259" key="15">
    <source>
        <dbReference type="Pfam" id="PF02772"/>
    </source>
</evidence>
<evidence type="ECO:0000256" key="4">
    <source>
        <dbReference type="ARBA" id="ARBA00022679"/>
    </source>
</evidence>
<dbReference type="SUPFAM" id="SSF55973">
    <property type="entry name" value="S-adenosylmethionine synthetase"/>
    <property type="match status" value="3"/>
</dbReference>
<evidence type="ECO:0000256" key="2">
    <source>
        <dbReference type="ARBA" id="ARBA00009685"/>
    </source>
</evidence>
<keyword evidence="3 11" id="KW-0554">One-carbon metabolism</keyword>
<dbReference type="PROSITE" id="PS00377">
    <property type="entry name" value="ADOMET_SYNTHASE_2"/>
    <property type="match status" value="1"/>
</dbReference>
<feature type="region of interest" description="Disordered" evidence="13">
    <location>
        <begin position="1"/>
        <end position="21"/>
    </location>
</feature>
<keyword evidence="7 11" id="KW-0067">ATP-binding</keyword>
<dbReference type="SMR" id="A0A1W0W9D3"/>